<name>A0A8B6GAN6_MYTGA</name>
<evidence type="ECO:0000313" key="2">
    <source>
        <dbReference type="EMBL" id="VDI61373.1"/>
    </source>
</evidence>
<keyword evidence="3" id="KW-1185">Reference proteome</keyword>
<reference evidence="2" key="1">
    <citation type="submission" date="2018-11" db="EMBL/GenBank/DDBJ databases">
        <authorList>
            <person name="Alioto T."/>
            <person name="Alioto T."/>
        </authorList>
    </citation>
    <scope>NUCLEOTIDE SEQUENCE</scope>
</reference>
<protein>
    <submittedName>
        <fullName evidence="2">Uncharacterized protein</fullName>
    </submittedName>
</protein>
<organism evidence="2 3">
    <name type="scientific">Mytilus galloprovincialis</name>
    <name type="common">Mediterranean mussel</name>
    <dbReference type="NCBI Taxonomy" id="29158"/>
    <lineage>
        <taxon>Eukaryota</taxon>
        <taxon>Metazoa</taxon>
        <taxon>Spiralia</taxon>
        <taxon>Lophotrochozoa</taxon>
        <taxon>Mollusca</taxon>
        <taxon>Bivalvia</taxon>
        <taxon>Autobranchia</taxon>
        <taxon>Pteriomorphia</taxon>
        <taxon>Mytilida</taxon>
        <taxon>Mytiloidea</taxon>
        <taxon>Mytilidae</taxon>
        <taxon>Mytilinae</taxon>
        <taxon>Mytilus</taxon>
    </lineage>
</organism>
<dbReference type="AlphaFoldDB" id="A0A8B6GAN6"/>
<sequence>MLQCRFCSYMVPTSKRFRLNEHEKNVHRHIPESKNQQQRTYYPRNSNKKTSDQPLILIQDKVAQSLDQEKLWKSPEKKLVLVPEKPTPEPSTVTTTLRDSRHLALPAIGDEVCPEDRFQAPPSRFQCSYEASKCMLVAEKAKKTGKYTGSVLPMGQFTNCLQHGYQIHPSFQIFEGQKDIQTEERQVQQTSTQTEDKRLCLQQQPPRRGELLRKREKVQTEDCRVVMEKGTEEELELDIEEEYMDFDFYH</sequence>
<dbReference type="EMBL" id="UYJE01008142">
    <property type="protein sequence ID" value="VDI61373.1"/>
    <property type="molecule type" value="Genomic_DNA"/>
</dbReference>
<accession>A0A8B6GAN6</accession>
<comment type="caution">
    <text evidence="2">The sequence shown here is derived from an EMBL/GenBank/DDBJ whole genome shotgun (WGS) entry which is preliminary data.</text>
</comment>
<evidence type="ECO:0000256" key="1">
    <source>
        <dbReference type="SAM" id="MobiDB-lite"/>
    </source>
</evidence>
<evidence type="ECO:0000313" key="3">
    <source>
        <dbReference type="Proteomes" id="UP000596742"/>
    </source>
</evidence>
<gene>
    <name evidence="2" type="ORF">MGAL_10B032631</name>
</gene>
<proteinExistence type="predicted"/>
<feature type="region of interest" description="Disordered" evidence="1">
    <location>
        <begin position="23"/>
        <end position="52"/>
    </location>
</feature>
<dbReference type="Proteomes" id="UP000596742">
    <property type="component" value="Unassembled WGS sequence"/>
</dbReference>
<feature type="compositionally biased region" description="Polar residues" evidence="1">
    <location>
        <begin position="33"/>
        <end position="45"/>
    </location>
</feature>
<feature type="compositionally biased region" description="Basic and acidic residues" evidence="1">
    <location>
        <begin position="23"/>
        <end position="32"/>
    </location>
</feature>
<dbReference type="OrthoDB" id="6183744at2759"/>